<dbReference type="GO" id="GO:0030509">
    <property type="term" value="P:BMP signaling pathway"/>
    <property type="evidence" value="ECO:0007669"/>
    <property type="project" value="TreeGrafter"/>
</dbReference>
<comment type="similarity">
    <text evidence="2">Belongs to the repulsive guidance molecule (RGM) family.</text>
</comment>
<dbReference type="AlphaFoldDB" id="A0AAD9KKT0"/>
<evidence type="ECO:0000256" key="7">
    <source>
        <dbReference type="ARBA" id="ARBA00023180"/>
    </source>
</evidence>
<dbReference type="Proteomes" id="UP001209878">
    <property type="component" value="Unassembled WGS sequence"/>
</dbReference>
<feature type="domain" description="Repulsive guidance molecule C-terminal" evidence="11">
    <location>
        <begin position="168"/>
        <end position="425"/>
    </location>
</feature>
<dbReference type="InterPro" id="IPR009496">
    <property type="entry name" value="RGM_C"/>
</dbReference>
<name>A0AAD9KKT0_RIDPI</name>
<feature type="chain" id="PRO_5041906572" evidence="10">
    <location>
        <begin position="34"/>
        <end position="491"/>
    </location>
</feature>
<keyword evidence="14" id="KW-1185">Reference proteome</keyword>
<evidence type="ECO:0000313" key="13">
    <source>
        <dbReference type="EMBL" id="KAK2172964.1"/>
    </source>
</evidence>
<evidence type="ECO:0000256" key="8">
    <source>
        <dbReference type="ARBA" id="ARBA00023288"/>
    </source>
</evidence>
<dbReference type="GO" id="GO:0098552">
    <property type="term" value="C:side of membrane"/>
    <property type="evidence" value="ECO:0007669"/>
    <property type="project" value="UniProtKB-KW"/>
</dbReference>
<dbReference type="Pfam" id="PF06535">
    <property type="entry name" value="RGM_N"/>
    <property type="match status" value="1"/>
</dbReference>
<reference evidence="13" key="1">
    <citation type="journal article" date="2023" name="Mol. Biol. Evol.">
        <title>Third-Generation Sequencing Reveals the Adaptive Role of the Epigenome in Three Deep-Sea Polychaetes.</title>
        <authorList>
            <person name="Perez M."/>
            <person name="Aroh O."/>
            <person name="Sun Y."/>
            <person name="Lan Y."/>
            <person name="Juniper S.K."/>
            <person name="Young C.R."/>
            <person name="Angers B."/>
            <person name="Qian P.Y."/>
        </authorList>
    </citation>
    <scope>NUCLEOTIDE SEQUENCE</scope>
    <source>
        <strain evidence="13">R07B-5</strain>
    </source>
</reference>
<evidence type="ECO:0000256" key="3">
    <source>
        <dbReference type="ARBA" id="ARBA00022475"/>
    </source>
</evidence>
<feature type="domain" description="Repulsive guidance molecule N-terminal" evidence="12">
    <location>
        <begin position="83"/>
        <end position="130"/>
    </location>
</feature>
<sequence>MGPHCGRRRAAAVPPFHVLLVVAVVCCMAPVAATSECRSTEACCGRELRGCWTLYGRAKDTLGVRDEFSAPGASARARARAPPAEVRARCTAMRTFYLCIGNQSRLCHGNLNYHSAHRGIERQMKRFNCSMRGELFRPDEHRNPPPLHGRADVCAYRKSSGGAHARHRLCALFGDPHLRTFGGDVETCSAQGAWPLIDNKHLTVQVTNEPVAGSKGRATAITKVTVMVKQHGECASPVFVTYQAALGELPGAFDDGSVELGGNERAMGGSGVRLREQTAGRHVEIHLRYVDTTVVLRRAGSHYSVVVRMPAAVINASVSDDPDGLQLCVRGCPHSERINYREFIALRSTRLKQQRRQQAGTAVASTEVTSSADEMARDKAASHCRDAGVVDYFFDACVFDLVSTGDLNFTQAARHAQRDTLRLLPESAAELRNRTSLAELDRMYSNGGRRTSGGAYVVTCFLVTLCAVLISELLTSAAGGATSPRERCRAT</sequence>
<accession>A0AAD9KKT0</accession>
<dbReference type="Gene3D" id="3.40.1000.10">
    <property type="entry name" value="Mog1/PsbP, alpha/beta/alpha sandwich"/>
    <property type="match status" value="1"/>
</dbReference>
<dbReference type="GO" id="GO:0015026">
    <property type="term" value="F:coreceptor activity"/>
    <property type="evidence" value="ECO:0007669"/>
    <property type="project" value="TreeGrafter"/>
</dbReference>
<evidence type="ECO:0000256" key="4">
    <source>
        <dbReference type="ARBA" id="ARBA00022622"/>
    </source>
</evidence>
<keyword evidence="6 9" id="KW-0472">Membrane</keyword>
<keyword evidence="3" id="KW-1003">Cell membrane</keyword>
<evidence type="ECO:0000259" key="12">
    <source>
        <dbReference type="Pfam" id="PF06535"/>
    </source>
</evidence>
<comment type="caution">
    <text evidence="13">The sequence shown here is derived from an EMBL/GenBank/DDBJ whole genome shotgun (WGS) entry which is preliminary data.</text>
</comment>
<keyword evidence="9" id="KW-1133">Transmembrane helix</keyword>
<keyword evidence="8" id="KW-0449">Lipoprotein</keyword>
<evidence type="ECO:0000259" key="11">
    <source>
        <dbReference type="Pfam" id="PF06534"/>
    </source>
</evidence>
<keyword evidence="7" id="KW-0325">Glycoprotein</keyword>
<dbReference type="PANTHER" id="PTHR31428">
    <property type="entry name" value="RGM DOMAIN FAMILY MEMBER DRAG-1"/>
    <property type="match status" value="1"/>
</dbReference>
<dbReference type="GO" id="GO:0005886">
    <property type="term" value="C:plasma membrane"/>
    <property type="evidence" value="ECO:0007669"/>
    <property type="project" value="UniProtKB-SubCell"/>
</dbReference>
<keyword evidence="9" id="KW-0812">Transmembrane</keyword>
<evidence type="ECO:0000256" key="10">
    <source>
        <dbReference type="SAM" id="SignalP"/>
    </source>
</evidence>
<dbReference type="Pfam" id="PF06534">
    <property type="entry name" value="RGM_C"/>
    <property type="match status" value="1"/>
</dbReference>
<keyword evidence="5 10" id="KW-0732">Signal</keyword>
<feature type="transmembrane region" description="Helical" evidence="9">
    <location>
        <begin position="453"/>
        <end position="475"/>
    </location>
</feature>
<gene>
    <name evidence="13" type="ORF">NP493_915g00015</name>
</gene>
<evidence type="ECO:0000256" key="2">
    <source>
        <dbReference type="ARBA" id="ARBA00005321"/>
    </source>
</evidence>
<keyword evidence="4" id="KW-0336">GPI-anchor</keyword>
<dbReference type="EMBL" id="JAODUO010000915">
    <property type="protein sequence ID" value="KAK2172964.1"/>
    <property type="molecule type" value="Genomic_DNA"/>
</dbReference>
<organism evidence="13 14">
    <name type="scientific">Ridgeia piscesae</name>
    <name type="common">Tubeworm</name>
    <dbReference type="NCBI Taxonomy" id="27915"/>
    <lineage>
        <taxon>Eukaryota</taxon>
        <taxon>Metazoa</taxon>
        <taxon>Spiralia</taxon>
        <taxon>Lophotrochozoa</taxon>
        <taxon>Annelida</taxon>
        <taxon>Polychaeta</taxon>
        <taxon>Sedentaria</taxon>
        <taxon>Canalipalpata</taxon>
        <taxon>Sabellida</taxon>
        <taxon>Siboglinidae</taxon>
        <taxon>Ridgeia</taxon>
    </lineage>
</organism>
<evidence type="ECO:0000256" key="5">
    <source>
        <dbReference type="ARBA" id="ARBA00022729"/>
    </source>
</evidence>
<evidence type="ECO:0000256" key="6">
    <source>
        <dbReference type="ARBA" id="ARBA00023136"/>
    </source>
</evidence>
<comment type="subcellular location">
    <subcellularLocation>
        <location evidence="1">Cell membrane</location>
        <topology evidence="1">Lipid-anchor</topology>
        <topology evidence="1">GPI-anchor</topology>
    </subcellularLocation>
</comment>
<dbReference type="InterPro" id="IPR040287">
    <property type="entry name" value="RGM"/>
</dbReference>
<proteinExistence type="inferred from homology"/>
<protein>
    <submittedName>
        <fullName evidence="13">Uncharacterized protein</fullName>
    </submittedName>
</protein>
<evidence type="ECO:0000256" key="1">
    <source>
        <dbReference type="ARBA" id="ARBA00004609"/>
    </source>
</evidence>
<dbReference type="InterPro" id="IPR010536">
    <property type="entry name" value="RGM_N"/>
</dbReference>
<feature type="signal peptide" evidence="10">
    <location>
        <begin position="1"/>
        <end position="33"/>
    </location>
</feature>
<evidence type="ECO:0000256" key="9">
    <source>
        <dbReference type="SAM" id="Phobius"/>
    </source>
</evidence>
<dbReference type="PANTHER" id="PTHR31428:SF6">
    <property type="entry name" value="REPULSIVE GUIDANCE MOLECULE B HOMOLOG DRAG-1"/>
    <property type="match status" value="1"/>
</dbReference>
<evidence type="ECO:0000313" key="14">
    <source>
        <dbReference type="Proteomes" id="UP001209878"/>
    </source>
</evidence>